<dbReference type="GO" id="GO:0003700">
    <property type="term" value="F:DNA-binding transcription factor activity"/>
    <property type="evidence" value="ECO:0007669"/>
    <property type="project" value="InterPro"/>
</dbReference>
<keyword evidence="4" id="KW-0804">Transcription</keyword>
<organism evidence="7 8">
    <name type="scientific">Falsiroseomonas algicola</name>
    <dbReference type="NCBI Taxonomy" id="2716930"/>
    <lineage>
        <taxon>Bacteria</taxon>
        <taxon>Pseudomonadati</taxon>
        <taxon>Pseudomonadota</taxon>
        <taxon>Alphaproteobacteria</taxon>
        <taxon>Acetobacterales</taxon>
        <taxon>Roseomonadaceae</taxon>
        <taxon>Falsiroseomonas</taxon>
    </lineage>
</organism>
<comment type="caution">
    <text evidence="7">The sequence shown here is derived from an EMBL/GenBank/DDBJ whole genome shotgun (WGS) entry which is preliminary data.</text>
</comment>
<proteinExistence type="inferred from homology"/>
<feature type="domain" description="HTH lysR-type" evidence="6">
    <location>
        <begin position="17"/>
        <end position="74"/>
    </location>
</feature>
<reference evidence="7 8" key="2">
    <citation type="submission" date="2020-03" db="EMBL/GenBank/DDBJ databases">
        <title>Roseomonas stagni sp. nov., isolated from pond water in Japan.</title>
        <authorList>
            <person name="Furuhata K."/>
            <person name="Miyamoto H."/>
            <person name="Goto K."/>
        </authorList>
    </citation>
    <scope>NUCLEOTIDE SEQUENCE [LARGE SCALE GENOMIC DNA]</scope>
    <source>
        <strain evidence="7 8">PeD5</strain>
    </source>
</reference>
<evidence type="ECO:0000256" key="2">
    <source>
        <dbReference type="ARBA" id="ARBA00023015"/>
    </source>
</evidence>
<dbReference type="Pfam" id="PF00126">
    <property type="entry name" value="HTH_1"/>
    <property type="match status" value="1"/>
</dbReference>
<dbReference type="Proteomes" id="UP000475385">
    <property type="component" value="Unassembled WGS sequence"/>
</dbReference>
<gene>
    <name evidence="7" type="ORF">G3576_12550</name>
</gene>
<dbReference type="SUPFAM" id="SSF53850">
    <property type="entry name" value="Periplasmic binding protein-like II"/>
    <property type="match status" value="1"/>
</dbReference>
<evidence type="ECO:0000259" key="6">
    <source>
        <dbReference type="PROSITE" id="PS50931"/>
    </source>
</evidence>
<feature type="compositionally biased region" description="Basic and acidic residues" evidence="5">
    <location>
        <begin position="315"/>
        <end position="325"/>
    </location>
</feature>
<dbReference type="PANTHER" id="PTHR30118:SF15">
    <property type="entry name" value="TRANSCRIPTIONAL REGULATORY PROTEIN"/>
    <property type="match status" value="1"/>
</dbReference>
<dbReference type="SUPFAM" id="SSF46785">
    <property type="entry name" value="Winged helix' DNA-binding domain"/>
    <property type="match status" value="1"/>
</dbReference>
<accession>A0A6M1LKX1</accession>
<dbReference type="Gene3D" id="3.40.190.10">
    <property type="entry name" value="Periplasmic binding protein-like II"/>
    <property type="match status" value="2"/>
</dbReference>
<dbReference type="InterPro" id="IPR050389">
    <property type="entry name" value="LysR-type_TF"/>
</dbReference>
<dbReference type="InterPro" id="IPR000847">
    <property type="entry name" value="LysR_HTH_N"/>
</dbReference>
<dbReference type="Gene3D" id="1.10.10.10">
    <property type="entry name" value="Winged helix-like DNA-binding domain superfamily/Winged helix DNA-binding domain"/>
    <property type="match status" value="1"/>
</dbReference>
<evidence type="ECO:0000256" key="1">
    <source>
        <dbReference type="ARBA" id="ARBA00009437"/>
    </source>
</evidence>
<evidence type="ECO:0000313" key="8">
    <source>
        <dbReference type="Proteomes" id="UP000475385"/>
    </source>
</evidence>
<dbReference type="PROSITE" id="PS50931">
    <property type="entry name" value="HTH_LYSR"/>
    <property type="match status" value="1"/>
</dbReference>
<dbReference type="PANTHER" id="PTHR30118">
    <property type="entry name" value="HTH-TYPE TRANSCRIPTIONAL REGULATOR LEUO-RELATED"/>
    <property type="match status" value="1"/>
</dbReference>
<dbReference type="Pfam" id="PF03466">
    <property type="entry name" value="LysR_substrate"/>
    <property type="match status" value="1"/>
</dbReference>
<evidence type="ECO:0000313" key="7">
    <source>
        <dbReference type="EMBL" id="NGM20847.1"/>
    </source>
</evidence>
<feature type="region of interest" description="Disordered" evidence="5">
    <location>
        <begin position="315"/>
        <end position="336"/>
    </location>
</feature>
<dbReference type="InterPro" id="IPR036390">
    <property type="entry name" value="WH_DNA-bd_sf"/>
</dbReference>
<reference evidence="7 8" key="1">
    <citation type="submission" date="2020-02" db="EMBL/GenBank/DDBJ databases">
        <authorList>
            <person name="Kim H.M."/>
            <person name="Jeon C.O."/>
        </authorList>
    </citation>
    <scope>NUCLEOTIDE SEQUENCE [LARGE SCALE GENOMIC DNA]</scope>
    <source>
        <strain evidence="7 8">PeD5</strain>
    </source>
</reference>
<keyword evidence="2" id="KW-0805">Transcription regulation</keyword>
<protein>
    <submittedName>
        <fullName evidence="7">LysR family transcriptional regulator</fullName>
    </submittedName>
</protein>
<dbReference type="CDD" id="cd08459">
    <property type="entry name" value="PBP2_DntR_NahR_LinR_like"/>
    <property type="match status" value="1"/>
</dbReference>
<keyword evidence="8" id="KW-1185">Reference proteome</keyword>
<dbReference type="InterPro" id="IPR036388">
    <property type="entry name" value="WH-like_DNA-bd_sf"/>
</dbReference>
<dbReference type="EMBL" id="JAAIKB010000004">
    <property type="protein sequence ID" value="NGM20847.1"/>
    <property type="molecule type" value="Genomic_DNA"/>
</dbReference>
<sequence>MGEGRVADEAGSGRPPLEVKYLRLFDVLHETRSVTKAAERLGQSQPTVSIWLNHLRRALRDPLFVRTGAGMEPTPRAEALIVTAREALEALHRLSIAEPAFSPATTRRRFRICMTDASHVTLLPQLLAHVRAAAPGARLEVARIDGDTGRALAAGEADLALGLIPELDSGFYQQVLFDQDWVCLLNPRHPRLGRRFTRAGYEAAEHIGVVGGTGAGLLGPALEANQVQRRVVLELPGFLGLPAIIATTDLVATLPRHIGETLGKLGGLTVVDCPVPIPGFTVKQHWHARYHGDAANRWLRGVCLGLFGRHAEARRSAADGDRPGDSAKPWKAPRRR</sequence>
<dbReference type="GO" id="GO:0003677">
    <property type="term" value="F:DNA binding"/>
    <property type="evidence" value="ECO:0007669"/>
    <property type="project" value="UniProtKB-KW"/>
</dbReference>
<dbReference type="AlphaFoldDB" id="A0A6M1LKX1"/>
<evidence type="ECO:0000256" key="3">
    <source>
        <dbReference type="ARBA" id="ARBA00023125"/>
    </source>
</evidence>
<name>A0A6M1LKX1_9PROT</name>
<evidence type="ECO:0000256" key="4">
    <source>
        <dbReference type="ARBA" id="ARBA00023163"/>
    </source>
</evidence>
<keyword evidence="3" id="KW-0238">DNA-binding</keyword>
<dbReference type="InterPro" id="IPR005119">
    <property type="entry name" value="LysR_subst-bd"/>
</dbReference>
<comment type="similarity">
    <text evidence="1">Belongs to the LysR transcriptional regulatory family.</text>
</comment>
<evidence type="ECO:0000256" key="5">
    <source>
        <dbReference type="SAM" id="MobiDB-lite"/>
    </source>
</evidence>